<comment type="caution">
    <text evidence="3">The sequence shown here is derived from an EMBL/GenBank/DDBJ whole genome shotgun (WGS) entry which is preliminary data.</text>
</comment>
<dbReference type="EMBL" id="AZSP01000035">
    <property type="protein sequence ID" value="PVE13272.1"/>
    <property type="molecule type" value="Genomic_DNA"/>
</dbReference>
<evidence type="ECO:0000313" key="3">
    <source>
        <dbReference type="EMBL" id="PVE13272.1"/>
    </source>
</evidence>
<keyword evidence="4" id="KW-1185">Reference proteome</keyword>
<dbReference type="RefSeq" id="WP_030350047.1">
    <property type="nucleotide sequence ID" value="NZ_AZSP01000035.1"/>
</dbReference>
<proteinExistence type="predicted"/>
<sequence>MRQLSAPGRFAVWIVTSLAVAASTGCMSVGEDEGKPAPSRSAEDQGAAAEPDGLTGEGAGAGEPHAWQGRTEDGGEERAGADGRGKEGRDGKGYGKGTDEPGDMGGTGGNGASPSASSAVTPSPEPSKGTRPQPGEPVPPGDGHVPPKEPTRPAPPASPPPGPPGPDPEPQPEPEPTKPPEQPSASPAADVRTGAMSAADGTGMRKEPMASPQLGPV</sequence>
<gene>
    <name evidence="3" type="ORF">Y717_20390</name>
</gene>
<feature type="region of interest" description="Disordered" evidence="1">
    <location>
        <begin position="27"/>
        <end position="217"/>
    </location>
</feature>
<feature type="chain" id="PRO_5015663504" description="Lipoprotein" evidence="2">
    <location>
        <begin position="22"/>
        <end position="217"/>
    </location>
</feature>
<feature type="signal peptide" evidence="2">
    <location>
        <begin position="1"/>
        <end position="21"/>
    </location>
</feature>
<name>A0A2T7TDT6_9ACTN</name>
<feature type="compositionally biased region" description="Low complexity" evidence="1">
    <location>
        <begin position="112"/>
        <end position="122"/>
    </location>
</feature>
<evidence type="ECO:0000313" key="4">
    <source>
        <dbReference type="Proteomes" id="UP000245992"/>
    </source>
</evidence>
<feature type="compositionally biased region" description="Pro residues" evidence="1">
    <location>
        <begin position="152"/>
        <end position="182"/>
    </location>
</feature>
<dbReference type="STRING" id="1440053.GCA_000718095_00866"/>
<keyword evidence="2" id="KW-0732">Signal</keyword>
<dbReference type="OrthoDB" id="4338778at2"/>
<evidence type="ECO:0000256" key="1">
    <source>
        <dbReference type="SAM" id="MobiDB-lite"/>
    </source>
</evidence>
<evidence type="ECO:0000256" key="2">
    <source>
        <dbReference type="SAM" id="SignalP"/>
    </source>
</evidence>
<reference evidence="3 4" key="1">
    <citation type="submission" date="2013-12" db="EMBL/GenBank/DDBJ databases">
        <title>Annotated genome of Streptomyces scopuliridis.</title>
        <authorList>
            <person name="Olson J.B."/>
        </authorList>
    </citation>
    <scope>NUCLEOTIDE SEQUENCE [LARGE SCALE GENOMIC DNA]</scope>
    <source>
        <strain evidence="3 4">RB72</strain>
    </source>
</reference>
<organism evidence="3 4">
    <name type="scientific">Streptomyces scopuliridis RB72</name>
    <dbReference type="NCBI Taxonomy" id="1440053"/>
    <lineage>
        <taxon>Bacteria</taxon>
        <taxon>Bacillati</taxon>
        <taxon>Actinomycetota</taxon>
        <taxon>Actinomycetes</taxon>
        <taxon>Kitasatosporales</taxon>
        <taxon>Streptomycetaceae</taxon>
        <taxon>Streptomyces</taxon>
    </lineage>
</organism>
<dbReference type="AlphaFoldDB" id="A0A2T7TDT6"/>
<accession>A0A2T7TDT6</accession>
<evidence type="ECO:0008006" key="5">
    <source>
        <dbReference type="Google" id="ProtNLM"/>
    </source>
</evidence>
<feature type="compositionally biased region" description="Basic and acidic residues" evidence="1">
    <location>
        <begin position="70"/>
        <end position="99"/>
    </location>
</feature>
<dbReference type="Proteomes" id="UP000245992">
    <property type="component" value="Unassembled WGS sequence"/>
</dbReference>
<dbReference type="PROSITE" id="PS51257">
    <property type="entry name" value="PROKAR_LIPOPROTEIN"/>
    <property type="match status" value="1"/>
</dbReference>
<protein>
    <recommendedName>
        <fullName evidence="5">Lipoprotein</fullName>
    </recommendedName>
</protein>